<evidence type="ECO:0000313" key="6">
    <source>
        <dbReference type="EMBL" id="SDY37254.1"/>
    </source>
</evidence>
<dbReference type="Proteomes" id="UP000242415">
    <property type="component" value="Unassembled WGS sequence"/>
</dbReference>
<sequence>MQIHQLRSFVAVAELRHFTQAAAHVGISQPSLSKQIHSLETDLGAPLFERVRGDIALTAAGDALLPLAQRILADVDTARREVQELVGLRRGRVRLGATPSLCASLVPRVLRRFRDAHPGIDLHIEESGSQDLVRNLTRGELDLALIVLPEQGTDPALRAEPVLREHLVVASVSPLAATTSAGELHLTDLHDHPLVMFRTGYDLRDATLEACRRAGFTPSFAVEGGEMDAVLGLVEAGLGVALVPSVVLAGRPRLRATPLTPPGVQRTIALAQRHEIVPSHAAQALRETLFADLRAAAGAGELPAGVELELR</sequence>
<keyword evidence="3 6" id="KW-0238">DNA-binding</keyword>
<evidence type="ECO:0000313" key="7">
    <source>
        <dbReference type="Proteomes" id="UP000242415"/>
    </source>
</evidence>
<dbReference type="InterPro" id="IPR036390">
    <property type="entry name" value="WH_DNA-bd_sf"/>
</dbReference>
<dbReference type="GO" id="GO:0003700">
    <property type="term" value="F:DNA-binding transcription factor activity"/>
    <property type="evidence" value="ECO:0007669"/>
    <property type="project" value="InterPro"/>
</dbReference>
<dbReference type="STRING" id="405436.SAMN05444365_10238"/>
<dbReference type="FunFam" id="1.10.10.10:FF:000001">
    <property type="entry name" value="LysR family transcriptional regulator"/>
    <property type="match status" value="1"/>
</dbReference>
<dbReference type="Pfam" id="PF03466">
    <property type="entry name" value="LysR_substrate"/>
    <property type="match status" value="1"/>
</dbReference>
<reference evidence="7" key="1">
    <citation type="submission" date="2016-10" db="EMBL/GenBank/DDBJ databases">
        <authorList>
            <person name="Varghese N."/>
            <person name="Submissions S."/>
        </authorList>
    </citation>
    <scope>NUCLEOTIDE SEQUENCE [LARGE SCALE GENOMIC DNA]</scope>
    <source>
        <strain evidence="7">DSM 45245</strain>
    </source>
</reference>
<dbReference type="CDD" id="cd05466">
    <property type="entry name" value="PBP2_LTTR_substrate"/>
    <property type="match status" value="1"/>
</dbReference>
<dbReference type="Pfam" id="PF00126">
    <property type="entry name" value="HTH_1"/>
    <property type="match status" value="1"/>
</dbReference>
<dbReference type="GO" id="GO:0005829">
    <property type="term" value="C:cytosol"/>
    <property type="evidence" value="ECO:0007669"/>
    <property type="project" value="TreeGrafter"/>
</dbReference>
<evidence type="ECO:0000256" key="1">
    <source>
        <dbReference type="ARBA" id="ARBA00009437"/>
    </source>
</evidence>
<keyword evidence="4" id="KW-0804">Transcription</keyword>
<name>A0A1H3JDI9_9ACTN</name>
<dbReference type="PANTHER" id="PTHR30419">
    <property type="entry name" value="HTH-TYPE TRANSCRIPTIONAL REGULATOR YBHD"/>
    <property type="match status" value="1"/>
</dbReference>
<dbReference type="InterPro" id="IPR000847">
    <property type="entry name" value="LysR_HTH_N"/>
</dbReference>
<proteinExistence type="inferred from homology"/>
<dbReference type="SUPFAM" id="SSF46785">
    <property type="entry name" value="Winged helix' DNA-binding domain"/>
    <property type="match status" value="1"/>
</dbReference>
<dbReference type="InterPro" id="IPR050950">
    <property type="entry name" value="HTH-type_LysR_regulators"/>
</dbReference>
<dbReference type="PRINTS" id="PR00039">
    <property type="entry name" value="HTHLYSR"/>
</dbReference>
<dbReference type="AlphaFoldDB" id="A0A1H3JDI9"/>
<dbReference type="InterPro" id="IPR036388">
    <property type="entry name" value="WH-like_DNA-bd_sf"/>
</dbReference>
<dbReference type="EMBL" id="FNPH01000002">
    <property type="protein sequence ID" value="SDY37254.1"/>
    <property type="molecule type" value="Genomic_DNA"/>
</dbReference>
<dbReference type="PROSITE" id="PS50931">
    <property type="entry name" value="HTH_LYSR"/>
    <property type="match status" value="1"/>
</dbReference>
<protein>
    <submittedName>
        <fullName evidence="6">DNA-binding transcriptional regulator, LysR family</fullName>
    </submittedName>
</protein>
<gene>
    <name evidence="6" type="ORF">SAMN05444365_10238</name>
</gene>
<dbReference type="InterPro" id="IPR005119">
    <property type="entry name" value="LysR_subst-bd"/>
</dbReference>
<evidence type="ECO:0000259" key="5">
    <source>
        <dbReference type="PROSITE" id="PS50931"/>
    </source>
</evidence>
<dbReference type="SUPFAM" id="SSF53850">
    <property type="entry name" value="Periplasmic binding protein-like II"/>
    <property type="match status" value="1"/>
</dbReference>
<evidence type="ECO:0000256" key="3">
    <source>
        <dbReference type="ARBA" id="ARBA00023125"/>
    </source>
</evidence>
<dbReference type="Gene3D" id="3.40.190.290">
    <property type="match status" value="1"/>
</dbReference>
<dbReference type="GO" id="GO:0003677">
    <property type="term" value="F:DNA binding"/>
    <property type="evidence" value="ECO:0007669"/>
    <property type="project" value="UniProtKB-KW"/>
</dbReference>
<evidence type="ECO:0000256" key="2">
    <source>
        <dbReference type="ARBA" id="ARBA00023015"/>
    </source>
</evidence>
<keyword evidence="7" id="KW-1185">Reference proteome</keyword>
<dbReference type="Gene3D" id="1.10.10.10">
    <property type="entry name" value="Winged helix-like DNA-binding domain superfamily/Winged helix DNA-binding domain"/>
    <property type="match status" value="1"/>
</dbReference>
<evidence type="ECO:0000256" key="4">
    <source>
        <dbReference type="ARBA" id="ARBA00023163"/>
    </source>
</evidence>
<accession>A0A1H3JDI9</accession>
<feature type="domain" description="HTH lysR-type" evidence="5">
    <location>
        <begin position="1"/>
        <end position="58"/>
    </location>
</feature>
<comment type="similarity">
    <text evidence="1">Belongs to the LysR transcriptional regulatory family.</text>
</comment>
<organism evidence="6 7">
    <name type="scientific">Micromonospora pattaloongensis</name>
    <dbReference type="NCBI Taxonomy" id="405436"/>
    <lineage>
        <taxon>Bacteria</taxon>
        <taxon>Bacillati</taxon>
        <taxon>Actinomycetota</taxon>
        <taxon>Actinomycetes</taxon>
        <taxon>Micromonosporales</taxon>
        <taxon>Micromonosporaceae</taxon>
        <taxon>Micromonospora</taxon>
    </lineage>
</organism>
<keyword evidence="2" id="KW-0805">Transcription regulation</keyword>